<evidence type="ECO:0000256" key="8">
    <source>
        <dbReference type="ARBA" id="ARBA00049244"/>
    </source>
</evidence>
<organism evidence="11 12">
    <name type="scientific">Frankliniella fusca</name>
    <dbReference type="NCBI Taxonomy" id="407009"/>
    <lineage>
        <taxon>Eukaryota</taxon>
        <taxon>Metazoa</taxon>
        <taxon>Ecdysozoa</taxon>
        <taxon>Arthropoda</taxon>
        <taxon>Hexapoda</taxon>
        <taxon>Insecta</taxon>
        <taxon>Pterygota</taxon>
        <taxon>Neoptera</taxon>
        <taxon>Paraneoptera</taxon>
        <taxon>Thysanoptera</taxon>
        <taxon>Terebrantia</taxon>
        <taxon>Thripoidea</taxon>
        <taxon>Thripidae</taxon>
        <taxon>Frankliniella</taxon>
    </lineage>
</organism>
<dbReference type="GO" id="GO:0003677">
    <property type="term" value="F:DNA binding"/>
    <property type="evidence" value="ECO:0007669"/>
    <property type="project" value="UniProtKB-KW"/>
</dbReference>
<dbReference type="SUPFAM" id="SSF53098">
    <property type="entry name" value="Ribonuclease H-like"/>
    <property type="match status" value="1"/>
</dbReference>
<dbReference type="SUPFAM" id="SSF56672">
    <property type="entry name" value="DNA/RNA polymerases"/>
    <property type="match status" value="1"/>
</dbReference>
<dbReference type="InterPro" id="IPR036397">
    <property type="entry name" value="RNaseH_sf"/>
</dbReference>
<dbReference type="Gene3D" id="3.90.1600.10">
    <property type="entry name" value="Palm domain of DNA polymerase"/>
    <property type="match status" value="1"/>
</dbReference>
<dbReference type="InterPro" id="IPR023211">
    <property type="entry name" value="DNA_pol_palm_dom_sf"/>
</dbReference>
<name>A0AAE1GQK9_9NEOP</name>
<evidence type="ECO:0000256" key="7">
    <source>
        <dbReference type="ARBA" id="ARBA00023125"/>
    </source>
</evidence>
<dbReference type="InterPro" id="IPR004868">
    <property type="entry name" value="DNA-dir_DNA_pol_B_mt/vir"/>
</dbReference>
<reference evidence="11" key="1">
    <citation type="submission" date="2021-07" db="EMBL/GenBank/DDBJ databases">
        <authorList>
            <person name="Catto M.A."/>
            <person name="Jacobson A."/>
            <person name="Kennedy G."/>
            <person name="Labadie P."/>
            <person name="Hunt B.G."/>
            <person name="Srinivasan R."/>
        </authorList>
    </citation>
    <scope>NUCLEOTIDE SEQUENCE</scope>
    <source>
        <strain evidence="11">PL_HMW_Pooled</strain>
        <tissue evidence="11">Head</tissue>
    </source>
</reference>
<keyword evidence="3" id="KW-0808">Transferase</keyword>
<dbReference type="InterPro" id="IPR012337">
    <property type="entry name" value="RNaseH-like_sf"/>
</dbReference>
<comment type="similarity">
    <text evidence="1">Belongs to the DNA polymerase type-B family.</text>
</comment>
<dbReference type="EMBL" id="JAHWGI010000020">
    <property type="protein sequence ID" value="KAK3907810.1"/>
    <property type="molecule type" value="Genomic_DNA"/>
</dbReference>
<feature type="region of interest" description="Disordered" evidence="9">
    <location>
        <begin position="83"/>
        <end position="154"/>
    </location>
</feature>
<keyword evidence="5" id="KW-0235">DNA replication</keyword>
<evidence type="ECO:0000256" key="4">
    <source>
        <dbReference type="ARBA" id="ARBA00022695"/>
    </source>
</evidence>
<keyword evidence="6" id="KW-0239">DNA-directed DNA polymerase</keyword>
<sequence length="1444" mass="165055">MESLIKEILLEWEMGAFYTDEYLAMAYTEMLLALLKASDEDRRDPRLIPFLLAGYLAYRRQHRDDRQALLTYRMALAMVGGSVDELPLTPPQEEPQPGPSRPPSPQPGPSRPPSLQPGPSRPPSPQPGPSRPPSPQPGPSKRRRQEVELKPTLEVLQTRERHLRRFNTVFREEVMQISGLGDGLPSEEVMVGLFDSALQRQRDAVGAKDDDRVILEIENAENADNPLWLSLRRADQVSGQVLLDKLGRILNSNQAFMAHGQFKLSYIHIPTPEAGGRNKNRVANETTEAWLKRKLDAKQIFAPENEEDHMCLARSVAVVKARGKMSKFAYHRMKNPKSGVQRGEALKLCELAGIDPQQPCGIDEVQKLQAVLPDYRLCIFSDKEGKECVFKGPYGAGRTNICLLHYQGHFYGILFPCQAFGYHFMCEKCITFFHQKGEHRCEGSCWRCFGPGLHDDPLRRCADCGHQFAGDECFSNHKTLKLARSDVTKCQKFRFCFKCERSYSLMRGREHKCHTVYCSYCKKMVDENDHLCYMQRWTEREKKDKWTYVTIYYDIETTQCKPVEGKPDTFEHKPNLLVSQAVCDKCVNVAQNDHFCAACKARQHVFHNLDDPNICVMGQFFDYLQSFPAKTEILLVAHNAKAFDAVFALQEVIERKLKNELILQGAKILCMKVGNWKFIDSLMFLPMPLSAMPRSFGLHELKKGYMPFLANKPEFYTYEGPMLDKEFYCFSDMKSKAATDFSKWYEEMVASGYVFNFRRELIEYCISDVTILRQACTAFRKLFEEKAGFDPMFNCITLSAACMAAFRRNFLPKETIGIVPQGGYHGRGKQSEIALKWLDYESHKLGKVIKTVLTDREVSVMGRKVDGYVELPHPDGTVEKRIYQFHGCFWHQCPTHFPPTEDDNDNRYENTVRLTALFRRNGFTVVEKWECEFNLELKTDPDTMAFFENHPSTRVTPLNLRDALMGGRTSALRWYHKADLDKGEKIKMVDVVSEYPNANLRAKYPVGHPEIFLAGDPKMTPVEEWNGAVKCTVVPPRDLYLPVLPYKANGRLMFPLCRTCVEMQNQEICTHADPKQRQLCSVWCAPEIHLAMEKGYKIETVHEVYQYPRTMKWNGETGREGLLSAYVRCFMALKAQASGWPADCTSDEAKQKYMDDVKKYDGITIDPAKVEKNPALRQLSKLMLNSFWGKFGEKTVRSKTDIVFDYAALIKIVSDPLKKVTGLIPRGDDCLQIVWQPIQETDRSLPTSSLIHAAFTTCHGRLQLYHYLDVVKERALYHDTDSICYISRPGEPELPLGTHLGDLTDQIEEDYGPGSFITEFVAGGPKNYAFKVAVGGDVKQIKVCIKVRGISINASCDQLVTFEQLKAMVMGEQKKTTVPIPRMIARLPTWQIVTRSGTKKWQAVNSKRRRVDAERTVPHGYNAWEMEDEEDQEILEALDLLMDV</sequence>
<keyword evidence="12" id="KW-1185">Reference proteome</keyword>
<proteinExistence type="inferred from homology"/>
<feature type="domain" description="DNA-directed DNA polymerase family B mitochondria/virus" evidence="10">
    <location>
        <begin position="634"/>
        <end position="815"/>
    </location>
</feature>
<dbReference type="GO" id="GO:0042575">
    <property type="term" value="C:DNA polymerase complex"/>
    <property type="evidence" value="ECO:0007669"/>
    <property type="project" value="UniProtKB-ARBA"/>
</dbReference>
<reference evidence="11" key="2">
    <citation type="journal article" date="2023" name="BMC Genomics">
        <title>Pest status, molecular evolution, and epigenetic factors derived from the genome assembly of Frankliniella fusca, a thysanopteran phytovirus vector.</title>
        <authorList>
            <person name="Catto M.A."/>
            <person name="Labadie P.E."/>
            <person name="Jacobson A.L."/>
            <person name="Kennedy G.G."/>
            <person name="Srinivasan R."/>
            <person name="Hunt B.G."/>
        </authorList>
    </citation>
    <scope>NUCLEOTIDE SEQUENCE</scope>
    <source>
        <strain evidence="11">PL_HMW_Pooled</strain>
    </source>
</reference>
<evidence type="ECO:0000256" key="9">
    <source>
        <dbReference type="SAM" id="MobiDB-lite"/>
    </source>
</evidence>
<feature type="domain" description="DNA-directed DNA polymerase family B mitochondria/virus" evidence="10">
    <location>
        <begin position="959"/>
        <end position="1138"/>
    </location>
</feature>
<feature type="compositionally biased region" description="Pro residues" evidence="9">
    <location>
        <begin position="88"/>
        <end position="138"/>
    </location>
</feature>
<dbReference type="GO" id="GO:0000166">
    <property type="term" value="F:nucleotide binding"/>
    <property type="evidence" value="ECO:0007669"/>
    <property type="project" value="InterPro"/>
</dbReference>
<evidence type="ECO:0000256" key="5">
    <source>
        <dbReference type="ARBA" id="ARBA00022705"/>
    </source>
</evidence>
<comment type="catalytic activity">
    <reaction evidence="8">
        <text>DNA(n) + a 2'-deoxyribonucleoside 5'-triphosphate = DNA(n+1) + diphosphate</text>
        <dbReference type="Rhea" id="RHEA:22508"/>
        <dbReference type="Rhea" id="RHEA-COMP:17339"/>
        <dbReference type="Rhea" id="RHEA-COMP:17340"/>
        <dbReference type="ChEBI" id="CHEBI:33019"/>
        <dbReference type="ChEBI" id="CHEBI:61560"/>
        <dbReference type="ChEBI" id="CHEBI:173112"/>
        <dbReference type="EC" id="2.7.7.7"/>
    </reaction>
</comment>
<evidence type="ECO:0000313" key="11">
    <source>
        <dbReference type="EMBL" id="KAK3907810.1"/>
    </source>
</evidence>
<dbReference type="Pfam" id="PF03175">
    <property type="entry name" value="DNA_pol_B_2"/>
    <property type="match status" value="2"/>
</dbReference>
<dbReference type="EC" id="2.7.7.7" evidence="2"/>
<keyword evidence="7" id="KW-0238">DNA-binding</keyword>
<evidence type="ECO:0000256" key="6">
    <source>
        <dbReference type="ARBA" id="ARBA00022932"/>
    </source>
</evidence>
<dbReference type="PANTHER" id="PTHR33568:SF3">
    <property type="entry name" value="DNA-DIRECTED DNA POLYMERASE"/>
    <property type="match status" value="1"/>
</dbReference>
<dbReference type="Gene3D" id="3.40.960.10">
    <property type="entry name" value="VSR Endonuclease"/>
    <property type="match status" value="1"/>
</dbReference>
<evidence type="ECO:0000256" key="1">
    <source>
        <dbReference type="ARBA" id="ARBA00005755"/>
    </source>
</evidence>
<accession>A0AAE1GQK9</accession>
<dbReference type="GO" id="GO:0003887">
    <property type="term" value="F:DNA-directed DNA polymerase activity"/>
    <property type="evidence" value="ECO:0007669"/>
    <property type="project" value="UniProtKB-KW"/>
</dbReference>
<dbReference type="Gene3D" id="1.10.287.690">
    <property type="entry name" value="Helix hairpin bin"/>
    <property type="match status" value="1"/>
</dbReference>
<dbReference type="Gene3D" id="3.30.420.10">
    <property type="entry name" value="Ribonuclease H-like superfamily/Ribonuclease H"/>
    <property type="match status" value="1"/>
</dbReference>
<evidence type="ECO:0000259" key="10">
    <source>
        <dbReference type="Pfam" id="PF03175"/>
    </source>
</evidence>
<dbReference type="PANTHER" id="PTHR33568">
    <property type="entry name" value="DNA POLYMERASE"/>
    <property type="match status" value="1"/>
</dbReference>
<protein>
    <recommendedName>
        <fullName evidence="2">DNA-directed DNA polymerase</fullName>
        <ecNumber evidence="2">2.7.7.7</ecNumber>
    </recommendedName>
</protein>
<dbReference type="GO" id="GO:0006260">
    <property type="term" value="P:DNA replication"/>
    <property type="evidence" value="ECO:0007669"/>
    <property type="project" value="UniProtKB-KW"/>
</dbReference>
<evidence type="ECO:0000256" key="3">
    <source>
        <dbReference type="ARBA" id="ARBA00022679"/>
    </source>
</evidence>
<comment type="caution">
    <text evidence="11">The sequence shown here is derived from an EMBL/GenBank/DDBJ whole genome shotgun (WGS) entry which is preliminary data.</text>
</comment>
<dbReference type="InterPro" id="IPR043502">
    <property type="entry name" value="DNA/RNA_pol_sf"/>
</dbReference>
<evidence type="ECO:0000256" key="2">
    <source>
        <dbReference type="ARBA" id="ARBA00012417"/>
    </source>
</evidence>
<keyword evidence="4" id="KW-0548">Nucleotidyltransferase</keyword>
<gene>
    <name evidence="11" type="ORF">KUF71_018446</name>
</gene>
<evidence type="ECO:0000313" key="12">
    <source>
        <dbReference type="Proteomes" id="UP001219518"/>
    </source>
</evidence>
<dbReference type="Proteomes" id="UP001219518">
    <property type="component" value="Unassembled WGS sequence"/>
</dbReference>